<protein>
    <recommendedName>
        <fullName evidence="4">Membrane metalloprotease</fullName>
    </recommendedName>
</protein>
<sequence>MKKSVILFLSLFLIVFLACSKSASDDNPTPDDDQSQVPQNPQQLFPANFRATGSSANDILSNTNFDNLKIEIAYVTGFRPTQAAMDQFQDFLRRFTFKGTIELIFNELPSPNKESLNLNDDIGPLEIENRTVYNDGRTLGIYIYFADAPSEGDDLDEGLVTLGAVYRNTSMIIFEKTVKTLADRANSLEDEDVEIATLNHEFGHLMGLVNLGTDAVNDHEDTDSDNHCNVDPCLMRAELEFGGAGKSPLQTLSKGDLHSSCTLDGMGLLKQMEANVSRGAAAAPDLDAECQLDLETNGGRPNTNG</sequence>
<dbReference type="Proteomes" id="UP001597526">
    <property type="component" value="Unassembled WGS sequence"/>
</dbReference>
<organism evidence="2 3">
    <name type="scientific">Croceitalea marina</name>
    <dbReference type="NCBI Taxonomy" id="1775166"/>
    <lineage>
        <taxon>Bacteria</taxon>
        <taxon>Pseudomonadati</taxon>
        <taxon>Bacteroidota</taxon>
        <taxon>Flavobacteriia</taxon>
        <taxon>Flavobacteriales</taxon>
        <taxon>Flavobacteriaceae</taxon>
        <taxon>Croceitalea</taxon>
    </lineage>
</organism>
<dbReference type="EMBL" id="JBHULB010000083">
    <property type="protein sequence ID" value="MFD2588999.1"/>
    <property type="molecule type" value="Genomic_DNA"/>
</dbReference>
<gene>
    <name evidence="2" type="ORF">ACFSQJ_18890</name>
</gene>
<evidence type="ECO:0008006" key="4">
    <source>
        <dbReference type="Google" id="ProtNLM"/>
    </source>
</evidence>
<keyword evidence="1" id="KW-0732">Signal</keyword>
<feature type="signal peptide" evidence="1">
    <location>
        <begin position="1"/>
        <end position="23"/>
    </location>
</feature>
<evidence type="ECO:0000256" key="1">
    <source>
        <dbReference type="SAM" id="SignalP"/>
    </source>
</evidence>
<proteinExistence type="predicted"/>
<keyword evidence="3" id="KW-1185">Reference proteome</keyword>
<evidence type="ECO:0000313" key="3">
    <source>
        <dbReference type="Proteomes" id="UP001597526"/>
    </source>
</evidence>
<dbReference type="PROSITE" id="PS51257">
    <property type="entry name" value="PROKAR_LIPOPROTEIN"/>
    <property type="match status" value="1"/>
</dbReference>
<accession>A0ABW5N4H1</accession>
<name>A0ABW5N4H1_9FLAO</name>
<reference evidence="3" key="1">
    <citation type="journal article" date="2019" name="Int. J. Syst. Evol. Microbiol.">
        <title>The Global Catalogue of Microorganisms (GCM) 10K type strain sequencing project: providing services to taxonomists for standard genome sequencing and annotation.</title>
        <authorList>
            <consortium name="The Broad Institute Genomics Platform"/>
            <consortium name="The Broad Institute Genome Sequencing Center for Infectious Disease"/>
            <person name="Wu L."/>
            <person name="Ma J."/>
        </authorList>
    </citation>
    <scope>NUCLEOTIDE SEQUENCE [LARGE SCALE GENOMIC DNA]</scope>
    <source>
        <strain evidence="3">KCTC 52368</strain>
    </source>
</reference>
<comment type="caution">
    <text evidence="2">The sequence shown here is derived from an EMBL/GenBank/DDBJ whole genome shotgun (WGS) entry which is preliminary data.</text>
</comment>
<feature type="chain" id="PRO_5045183218" description="Membrane metalloprotease" evidence="1">
    <location>
        <begin position="24"/>
        <end position="305"/>
    </location>
</feature>
<evidence type="ECO:0000313" key="2">
    <source>
        <dbReference type="EMBL" id="MFD2588999.1"/>
    </source>
</evidence>
<dbReference type="RefSeq" id="WP_377768479.1">
    <property type="nucleotide sequence ID" value="NZ_JBHULB010000083.1"/>
</dbReference>